<proteinExistence type="predicted"/>
<accession>A0A9D2KQH5</accession>
<evidence type="ECO:0000313" key="5">
    <source>
        <dbReference type="EMBL" id="HJA78988.1"/>
    </source>
</evidence>
<reference evidence="5" key="1">
    <citation type="journal article" date="2021" name="PeerJ">
        <title>Extensive microbial diversity within the chicken gut microbiome revealed by metagenomics and culture.</title>
        <authorList>
            <person name="Gilroy R."/>
            <person name="Ravi A."/>
            <person name="Getino M."/>
            <person name="Pursley I."/>
            <person name="Horton D.L."/>
            <person name="Alikhan N.F."/>
            <person name="Baker D."/>
            <person name="Gharbi K."/>
            <person name="Hall N."/>
            <person name="Watson M."/>
            <person name="Adriaenssens E.M."/>
            <person name="Foster-Nyarko E."/>
            <person name="Jarju S."/>
            <person name="Secka A."/>
            <person name="Antonio M."/>
            <person name="Oren A."/>
            <person name="Chaudhuri R.R."/>
            <person name="La Ragione R."/>
            <person name="Hildebrand F."/>
            <person name="Pallen M.J."/>
        </authorList>
    </citation>
    <scope>NUCLEOTIDE SEQUENCE</scope>
    <source>
        <strain evidence="5">5032</strain>
    </source>
</reference>
<comment type="subcellular location">
    <subcellularLocation>
        <location evidence="1">Membrane</location>
    </subcellularLocation>
</comment>
<dbReference type="GO" id="GO:0019867">
    <property type="term" value="C:outer membrane"/>
    <property type="evidence" value="ECO:0007669"/>
    <property type="project" value="InterPro"/>
</dbReference>
<organism evidence="5 6">
    <name type="scientific">Candidatus Desulfovibrio intestinavium</name>
    <dbReference type="NCBI Taxonomy" id="2838534"/>
    <lineage>
        <taxon>Bacteria</taxon>
        <taxon>Pseudomonadati</taxon>
        <taxon>Thermodesulfobacteriota</taxon>
        <taxon>Desulfovibrionia</taxon>
        <taxon>Desulfovibrionales</taxon>
        <taxon>Desulfovibrionaceae</taxon>
        <taxon>Desulfovibrio</taxon>
    </lineage>
</organism>
<name>A0A9D2KQH5_9BACT</name>
<dbReference type="EMBL" id="DWZD01000037">
    <property type="protein sequence ID" value="HJA78988.1"/>
    <property type="molecule type" value="Genomic_DNA"/>
</dbReference>
<comment type="caution">
    <text evidence="5">The sequence shown here is derived from an EMBL/GenBank/DDBJ whole genome shotgun (WGS) entry which is preliminary data.</text>
</comment>
<dbReference type="InterPro" id="IPR039910">
    <property type="entry name" value="D15-like"/>
</dbReference>
<dbReference type="Pfam" id="PF01103">
    <property type="entry name" value="Omp85"/>
    <property type="match status" value="1"/>
</dbReference>
<dbReference type="AlphaFoldDB" id="A0A9D2KQH5"/>
<protein>
    <submittedName>
        <fullName evidence="5">BamA/TamA family outer membrane protein</fullName>
    </submittedName>
</protein>
<feature type="region of interest" description="Disordered" evidence="3">
    <location>
        <begin position="89"/>
        <end position="129"/>
    </location>
</feature>
<dbReference type="Gene3D" id="2.40.160.50">
    <property type="entry name" value="membrane protein fhac: a member of the omp85/tpsb transporter family"/>
    <property type="match status" value="1"/>
</dbReference>
<dbReference type="PROSITE" id="PS51257">
    <property type="entry name" value="PROKAR_LIPOPROTEIN"/>
    <property type="match status" value="1"/>
</dbReference>
<evidence type="ECO:0000256" key="1">
    <source>
        <dbReference type="ARBA" id="ARBA00004370"/>
    </source>
</evidence>
<evidence type="ECO:0000259" key="4">
    <source>
        <dbReference type="Pfam" id="PF01103"/>
    </source>
</evidence>
<gene>
    <name evidence="5" type="ORF">H9784_05370</name>
</gene>
<evidence type="ECO:0000313" key="6">
    <source>
        <dbReference type="Proteomes" id="UP000823821"/>
    </source>
</evidence>
<evidence type="ECO:0000256" key="3">
    <source>
        <dbReference type="SAM" id="MobiDB-lite"/>
    </source>
</evidence>
<sequence length="730" mass="80322">MLLTSRFSRFLCWLLMLPLLGGCGLVQMLQDPQHEKKPAKADSWAADPLPYDVKIIVERPLPRPEAAVEELQKEAAAVTREVAAARADRDAYARPLEDDAASSGESGEASDAASKGAAREDDERGAPPGDALAAAAEALKDKMEAASTLEQLRDEAPDGRLALERRARLDKDAAEQLLQAQGYYEGTADFSLDTTGKKALVTLRLVPGPRYVLGYARVRYEPEPQVPEAFRNGTRLAQYSGLQGLLGKEAREPVSPPRFPRHLRLAPGKPVTAEEMLEAVDRVGRYLRRQGYPIAKVTDSRYTLNRELRTLNADITIDPGPPALMGEVRLVGDSAVSEAYLRRLAYWRPDDERWNSRRVGNYGDRLRGLGLFNSVTLTPALEEWKKNSGPGKVAPLPLDLRVEDAPFRSLAAEARYDTDSGFGVEGEWEHRNFFGNGEELRLNLPITTEKQGLVAHFEKPAFLRSGQSLNAQASALHEDTDAYERRGLAAYALLNRRVNRYWRVGVGVGGDGGQIAEDGHGMRLYSVIGPRLTISRDSRDNRVSPRDGTLAHIQASPLGGYYDDTFTAVTGKAEWRGYYALFHNRRGKPDDRLVLAARAAAGMMAGVPLHAMPGSLRYYVGGAGSVRGYSYQALGPRNHKGDPLGGRSFQLVNMEARIKITEDLGFVPFLDGGMAYRDQYPTLEDMHWGAGLGLRYFTPVGPLRLDVATPLNPVDGDPPVHFYISIGQSF</sequence>
<reference evidence="5" key="2">
    <citation type="submission" date="2021-04" db="EMBL/GenBank/DDBJ databases">
        <authorList>
            <person name="Gilroy R."/>
        </authorList>
    </citation>
    <scope>NUCLEOTIDE SEQUENCE</scope>
    <source>
        <strain evidence="5">5032</strain>
    </source>
</reference>
<dbReference type="PANTHER" id="PTHR12815">
    <property type="entry name" value="SORTING AND ASSEMBLY MACHINERY SAMM50 PROTEIN FAMILY MEMBER"/>
    <property type="match status" value="1"/>
</dbReference>
<feature type="compositionally biased region" description="Low complexity" evidence="3">
    <location>
        <begin position="101"/>
        <end position="116"/>
    </location>
</feature>
<dbReference type="PANTHER" id="PTHR12815:SF42">
    <property type="entry name" value="BACTERIAL SURFACE ANTIGEN (D15) DOMAIN-CONTAINING PROTEIN"/>
    <property type="match status" value="1"/>
</dbReference>
<keyword evidence="2" id="KW-0472">Membrane</keyword>
<feature type="domain" description="Bacterial surface antigen (D15)" evidence="4">
    <location>
        <begin position="432"/>
        <end position="730"/>
    </location>
</feature>
<dbReference type="InterPro" id="IPR000184">
    <property type="entry name" value="Bac_surfAg_D15"/>
</dbReference>
<dbReference type="Proteomes" id="UP000823821">
    <property type="component" value="Unassembled WGS sequence"/>
</dbReference>
<evidence type="ECO:0000256" key="2">
    <source>
        <dbReference type="ARBA" id="ARBA00023136"/>
    </source>
</evidence>